<evidence type="ECO:0000256" key="13">
    <source>
        <dbReference type="ARBA" id="ARBA00047594"/>
    </source>
</evidence>
<keyword evidence="14" id="KW-0133">Cell shape</keyword>
<evidence type="ECO:0000256" key="12">
    <source>
        <dbReference type="ARBA" id="ARBA00032932"/>
    </source>
</evidence>
<evidence type="ECO:0000256" key="8">
    <source>
        <dbReference type="ARBA" id="ARBA00022989"/>
    </source>
</evidence>
<evidence type="ECO:0000256" key="4">
    <source>
        <dbReference type="ARBA" id="ARBA00021581"/>
    </source>
</evidence>
<feature type="transmembrane region" description="Helical" evidence="14">
    <location>
        <begin position="91"/>
        <end position="109"/>
    </location>
</feature>
<comment type="subcellular location">
    <subcellularLocation>
        <location evidence="1 14">Cell membrane</location>
        <topology evidence="1 14">Multi-pass membrane protein</topology>
    </subcellularLocation>
</comment>
<feature type="transmembrane region" description="Helical" evidence="14">
    <location>
        <begin position="6"/>
        <end position="29"/>
    </location>
</feature>
<keyword evidence="7 14" id="KW-0378">Hydrolase</keyword>
<comment type="catalytic activity">
    <reaction evidence="13 14">
        <text>di-trans,octa-cis-undecaprenyl diphosphate + H2O = di-trans,octa-cis-undecaprenyl phosphate + phosphate + H(+)</text>
        <dbReference type="Rhea" id="RHEA:28094"/>
        <dbReference type="ChEBI" id="CHEBI:15377"/>
        <dbReference type="ChEBI" id="CHEBI:15378"/>
        <dbReference type="ChEBI" id="CHEBI:43474"/>
        <dbReference type="ChEBI" id="CHEBI:58405"/>
        <dbReference type="ChEBI" id="CHEBI:60392"/>
        <dbReference type="EC" id="3.6.1.27"/>
    </reaction>
</comment>
<name>A0ABV8U5M9_9PROT</name>
<evidence type="ECO:0000313" key="16">
    <source>
        <dbReference type="Proteomes" id="UP001595776"/>
    </source>
</evidence>
<dbReference type="GO" id="GO:0050380">
    <property type="term" value="F:undecaprenyl-diphosphatase activity"/>
    <property type="evidence" value="ECO:0007669"/>
    <property type="project" value="UniProtKB-EC"/>
</dbReference>
<evidence type="ECO:0000256" key="9">
    <source>
        <dbReference type="ARBA" id="ARBA00023136"/>
    </source>
</evidence>
<evidence type="ECO:0000256" key="10">
    <source>
        <dbReference type="ARBA" id="ARBA00023251"/>
    </source>
</evidence>
<keyword evidence="16" id="KW-1185">Reference proteome</keyword>
<evidence type="ECO:0000256" key="1">
    <source>
        <dbReference type="ARBA" id="ARBA00004651"/>
    </source>
</evidence>
<dbReference type="RefSeq" id="WP_068151162.1">
    <property type="nucleotide sequence ID" value="NZ_JBHSCR010000001.1"/>
</dbReference>
<keyword evidence="10 14" id="KW-0046">Antibiotic resistance</keyword>
<feature type="transmembrane region" description="Helical" evidence="14">
    <location>
        <begin position="191"/>
        <end position="210"/>
    </location>
</feature>
<gene>
    <name evidence="14" type="primary">uppP</name>
    <name evidence="15" type="ORF">ACFO5Q_01360</name>
</gene>
<protein>
    <recommendedName>
        <fullName evidence="4 14">Undecaprenyl-diphosphatase</fullName>
        <ecNumber evidence="3 14">3.6.1.27</ecNumber>
    </recommendedName>
    <alternativeName>
        <fullName evidence="12 14">Bacitracin resistance protein</fullName>
    </alternativeName>
    <alternativeName>
        <fullName evidence="11 14">Undecaprenyl pyrophosphate phosphatase</fullName>
    </alternativeName>
</protein>
<dbReference type="NCBIfam" id="NF001393">
    <property type="entry name" value="PRK00281.2-4"/>
    <property type="match status" value="1"/>
</dbReference>
<feature type="transmembrane region" description="Helical" evidence="14">
    <location>
        <begin position="41"/>
        <end position="59"/>
    </location>
</feature>
<comment type="function">
    <text evidence="14">Catalyzes the dephosphorylation of undecaprenyl diphosphate (UPP). Confers resistance to bacitracin.</text>
</comment>
<dbReference type="HAMAP" id="MF_01006">
    <property type="entry name" value="Undec_diphosphatase"/>
    <property type="match status" value="1"/>
</dbReference>
<reference evidence="16" key="1">
    <citation type="journal article" date="2019" name="Int. J. Syst. Evol. Microbiol.">
        <title>The Global Catalogue of Microorganisms (GCM) 10K type strain sequencing project: providing services to taxonomists for standard genome sequencing and annotation.</title>
        <authorList>
            <consortium name="The Broad Institute Genomics Platform"/>
            <consortium name="The Broad Institute Genome Sequencing Center for Infectious Disease"/>
            <person name="Wu L."/>
            <person name="Ma J."/>
        </authorList>
    </citation>
    <scope>NUCLEOTIDE SEQUENCE [LARGE SCALE GENOMIC DNA]</scope>
    <source>
        <strain evidence="16">CGMCC 1.15304</strain>
    </source>
</reference>
<keyword evidence="6 14" id="KW-0812">Transmembrane</keyword>
<proteinExistence type="inferred from homology"/>
<dbReference type="PANTHER" id="PTHR30622:SF4">
    <property type="entry name" value="UNDECAPRENYL-DIPHOSPHATASE"/>
    <property type="match status" value="1"/>
</dbReference>
<dbReference type="Proteomes" id="UP001595776">
    <property type="component" value="Unassembled WGS sequence"/>
</dbReference>
<evidence type="ECO:0000256" key="5">
    <source>
        <dbReference type="ARBA" id="ARBA00022475"/>
    </source>
</evidence>
<comment type="caution">
    <text evidence="15">The sequence shown here is derived from an EMBL/GenBank/DDBJ whole genome shotgun (WGS) entry which is preliminary data.</text>
</comment>
<keyword evidence="9 14" id="KW-0472">Membrane</keyword>
<evidence type="ECO:0000313" key="15">
    <source>
        <dbReference type="EMBL" id="MFC4346491.1"/>
    </source>
</evidence>
<comment type="similarity">
    <text evidence="2 14">Belongs to the UppP family.</text>
</comment>
<evidence type="ECO:0000256" key="2">
    <source>
        <dbReference type="ARBA" id="ARBA00010621"/>
    </source>
</evidence>
<keyword evidence="14" id="KW-0573">Peptidoglycan synthesis</keyword>
<dbReference type="EMBL" id="JBHSCR010000001">
    <property type="protein sequence ID" value="MFC4346491.1"/>
    <property type="molecule type" value="Genomic_DNA"/>
</dbReference>
<dbReference type="EC" id="3.6.1.27" evidence="3 14"/>
<dbReference type="PANTHER" id="PTHR30622">
    <property type="entry name" value="UNDECAPRENYL-DIPHOSPHATASE"/>
    <property type="match status" value="1"/>
</dbReference>
<evidence type="ECO:0000256" key="14">
    <source>
        <dbReference type="HAMAP-Rule" id="MF_01006"/>
    </source>
</evidence>
<evidence type="ECO:0000256" key="11">
    <source>
        <dbReference type="ARBA" id="ARBA00032707"/>
    </source>
</evidence>
<keyword evidence="5 14" id="KW-1003">Cell membrane</keyword>
<feature type="transmembrane region" description="Helical" evidence="14">
    <location>
        <begin position="251"/>
        <end position="271"/>
    </location>
</feature>
<comment type="miscellaneous">
    <text evidence="14">Bacitracin is thought to be involved in the inhibition of peptidoglycan synthesis by sequestering undecaprenyl diphosphate, thereby reducing the pool of lipid carrier available.</text>
</comment>
<feature type="transmembrane region" description="Helical" evidence="14">
    <location>
        <begin position="121"/>
        <end position="139"/>
    </location>
</feature>
<dbReference type="Pfam" id="PF02673">
    <property type="entry name" value="BacA"/>
    <property type="match status" value="1"/>
</dbReference>
<accession>A0ABV8U5M9</accession>
<feature type="transmembrane region" description="Helical" evidence="14">
    <location>
        <begin position="222"/>
        <end position="245"/>
    </location>
</feature>
<dbReference type="InterPro" id="IPR003824">
    <property type="entry name" value="UppP"/>
</dbReference>
<sequence>MTALHIFVLAIVQGITEFLPISSSGHLILVPALTGWPDQGLMMDVSVHVGTLVAVLLYFREDTKGLFLAALGAVGIAPARRAVADTIYAKLFWALVIATIPAVIFGFAVKVSGLADLMRGAAVIATTSIVFGLLLYVADKKGATEKMLDRMAVKPALIIGFAQVLSLIPGTSRAGITMTAARYLGFGRQEAARFSMLLSIPTILGAGVLLGKDVADSGDPVIWVDAAISAGLACLAALAAIHFLMKWLERANMTIFVVYRVLLGVGLFALIGTGTI</sequence>
<keyword evidence="8 14" id="KW-1133">Transmembrane helix</keyword>
<evidence type="ECO:0000256" key="6">
    <source>
        <dbReference type="ARBA" id="ARBA00022692"/>
    </source>
</evidence>
<evidence type="ECO:0000256" key="7">
    <source>
        <dbReference type="ARBA" id="ARBA00022801"/>
    </source>
</evidence>
<organism evidence="15 16">
    <name type="scientific">Kordiimonas lipolytica</name>
    <dbReference type="NCBI Taxonomy" id="1662421"/>
    <lineage>
        <taxon>Bacteria</taxon>
        <taxon>Pseudomonadati</taxon>
        <taxon>Pseudomonadota</taxon>
        <taxon>Alphaproteobacteria</taxon>
        <taxon>Kordiimonadales</taxon>
        <taxon>Kordiimonadaceae</taxon>
        <taxon>Kordiimonas</taxon>
    </lineage>
</organism>
<evidence type="ECO:0000256" key="3">
    <source>
        <dbReference type="ARBA" id="ARBA00012374"/>
    </source>
</evidence>
<keyword evidence="14" id="KW-0961">Cell wall biogenesis/degradation</keyword>